<evidence type="ECO:0000313" key="2">
    <source>
        <dbReference type="EMBL" id="MDR6407569.1"/>
    </source>
</evidence>
<dbReference type="Gene3D" id="3.40.50.150">
    <property type="entry name" value="Vaccinia Virus protein VP39"/>
    <property type="match status" value="1"/>
</dbReference>
<feature type="coiled-coil region" evidence="1">
    <location>
        <begin position="280"/>
        <end position="321"/>
    </location>
</feature>
<dbReference type="Pfam" id="PF13489">
    <property type="entry name" value="Methyltransf_23"/>
    <property type="match status" value="1"/>
</dbReference>
<dbReference type="GeneID" id="301977187"/>
<dbReference type="InterPro" id="IPR029063">
    <property type="entry name" value="SAM-dependent_MTases_sf"/>
</dbReference>
<keyword evidence="1" id="KW-0175">Coiled coil</keyword>
<dbReference type="RefSeq" id="WP_114161961.1">
    <property type="nucleotide sequence ID" value="NZ_CAXURG020000001.1"/>
</dbReference>
<dbReference type="SUPFAM" id="SSF53335">
    <property type="entry name" value="S-adenosyl-L-methionine-dependent methyltransferases"/>
    <property type="match status" value="1"/>
</dbReference>
<evidence type="ECO:0000313" key="3">
    <source>
        <dbReference type="Proteomes" id="UP001264340"/>
    </source>
</evidence>
<keyword evidence="3" id="KW-1185">Reference proteome</keyword>
<organism evidence="2 3">
    <name type="scientific">Paraburkholderia terricola</name>
    <dbReference type="NCBI Taxonomy" id="169427"/>
    <lineage>
        <taxon>Bacteria</taxon>
        <taxon>Pseudomonadati</taxon>
        <taxon>Pseudomonadota</taxon>
        <taxon>Betaproteobacteria</taxon>
        <taxon>Burkholderiales</taxon>
        <taxon>Burkholderiaceae</taxon>
        <taxon>Paraburkholderia</taxon>
    </lineage>
</organism>
<proteinExistence type="predicted"/>
<evidence type="ECO:0000256" key="1">
    <source>
        <dbReference type="SAM" id="Coils"/>
    </source>
</evidence>
<gene>
    <name evidence="2" type="ORF">J2804_000957</name>
</gene>
<sequence>MDRRGKLIDGLDLQTAVGVEIGALCNPILTKADAAVIYVDYADADTLRRHYHGNPHVDPAKIVETDVIWGAKTLKESLNREIDFVIASHVVEHVPDLVAWLNELHSVLSPSGEIRLAVPDRRFTFDFLRRETQLAEVLAAHLTHPRAPQPYFILDYFLNAIPIDAMAAWRGDIHAENLSRTADVRRTLERAKNALETGVYCDAHCWVFTPYSFATLMEQLAAAGLVSLSCEQFFDTERDTIEFFVALRPCEDRARVVDSWRRMAETCNVEAPDTAESTAISDLTNQLSMATEALAATQADVERLQQTLNVTEARLQNALKTIESIHHSSSWRVTEPLRKMKTTLNRRASR</sequence>
<comment type="caution">
    <text evidence="2">The sequence shown here is derived from an EMBL/GenBank/DDBJ whole genome shotgun (WGS) entry which is preliminary data.</text>
</comment>
<name>A0ABU1LLG2_9BURK</name>
<dbReference type="EMBL" id="JAVDRP010000002">
    <property type="protein sequence ID" value="MDR6407569.1"/>
    <property type="molecule type" value="Genomic_DNA"/>
</dbReference>
<dbReference type="GO" id="GO:0032259">
    <property type="term" value="P:methylation"/>
    <property type="evidence" value="ECO:0007669"/>
    <property type="project" value="UniProtKB-KW"/>
</dbReference>
<dbReference type="Proteomes" id="UP001264340">
    <property type="component" value="Unassembled WGS sequence"/>
</dbReference>
<accession>A0ABU1LLG2</accession>
<reference evidence="2 3" key="1">
    <citation type="submission" date="2023-07" db="EMBL/GenBank/DDBJ databases">
        <title>Sorghum-associated microbial communities from plants grown in Nebraska, USA.</title>
        <authorList>
            <person name="Schachtman D."/>
        </authorList>
    </citation>
    <scope>NUCLEOTIDE SEQUENCE [LARGE SCALE GENOMIC DNA]</scope>
    <source>
        <strain evidence="2 3">DS1316</strain>
    </source>
</reference>
<keyword evidence="2" id="KW-0489">Methyltransferase</keyword>
<dbReference type="GO" id="GO:0008168">
    <property type="term" value="F:methyltransferase activity"/>
    <property type="evidence" value="ECO:0007669"/>
    <property type="project" value="UniProtKB-KW"/>
</dbReference>
<keyword evidence="2" id="KW-0808">Transferase</keyword>
<protein>
    <submittedName>
        <fullName evidence="2">SAM-dependent methyltransferase</fullName>
    </submittedName>
</protein>